<dbReference type="PANTHER" id="PTHR23150:SF19">
    <property type="entry name" value="FORMYLGLYCINE-GENERATING ENZYME"/>
    <property type="match status" value="1"/>
</dbReference>
<dbReference type="RefSeq" id="WP_102610646.1">
    <property type="nucleotide sequence ID" value="NZ_CADIKD010000013.1"/>
</dbReference>
<comment type="caution">
    <text evidence="2">The sequence shown here is derived from an EMBL/GenBank/DDBJ whole genome shotgun (WGS) entry which is preliminary data.</text>
</comment>
<evidence type="ECO:0000259" key="1">
    <source>
        <dbReference type="Pfam" id="PF03781"/>
    </source>
</evidence>
<protein>
    <submittedName>
        <fullName evidence="2">Sulfatase-modifying factor 1</fullName>
    </submittedName>
</protein>
<sequence>MNTARTEGMVRITGGDFTMGSDAFYREERPARRATAPDFWIDPHPVTNRQFAAFVDATGYITLAERQPDPALYPDADPTLLCPGSLVFTQPRSQVGLRDYRQWWAYVPGASWRRPQGPGSDLAGLADHPVVHVSFEDASAYAAWAGKSLPNEIEWEYAARGGLDGAVYPWGDEFAPGGLQMANTWQGEFPWHNSALDGFERTSPVKSFPPNGYGLYDVAGNVWEWTGTRYGHPPGVADVKSCCIPSTGSDTPDVRNVVKGGSHLCAPGYCLRYRPAARQGQTLDTSTSHIGFRCIVRT</sequence>
<dbReference type="Proteomes" id="UP000235347">
    <property type="component" value="Unassembled WGS sequence"/>
</dbReference>
<name>A0A2N7W440_9BURK</name>
<dbReference type="Pfam" id="PF03781">
    <property type="entry name" value="FGE-sulfatase"/>
    <property type="match status" value="1"/>
</dbReference>
<dbReference type="EMBL" id="PNYB01000011">
    <property type="protein sequence ID" value="PMS24162.1"/>
    <property type="molecule type" value="Genomic_DNA"/>
</dbReference>
<accession>A0A2N7W440</accession>
<organism evidence="2 3">
    <name type="scientific">Trinickia soli</name>
    <dbReference type="NCBI Taxonomy" id="380675"/>
    <lineage>
        <taxon>Bacteria</taxon>
        <taxon>Pseudomonadati</taxon>
        <taxon>Pseudomonadota</taxon>
        <taxon>Betaproteobacteria</taxon>
        <taxon>Burkholderiales</taxon>
        <taxon>Burkholderiaceae</taxon>
        <taxon>Trinickia</taxon>
    </lineage>
</organism>
<reference evidence="2 3" key="1">
    <citation type="submission" date="2018-01" db="EMBL/GenBank/DDBJ databases">
        <title>Whole genome analyses suggest that Burkholderia sensu lato contains two further novel genera in the rhizoxinica-symbiotica group Mycetohabitans gen. nov., and Trinickia gen. nov.: implications for the evolution of diazotrophy and nodulation in the Burkholderiaceae.</title>
        <authorList>
            <person name="Estrada-de los Santos P."/>
            <person name="Palmer M."/>
            <person name="Chavez-Ramirez B."/>
            <person name="Beukes C."/>
            <person name="Steenkamp E.T."/>
            <person name="Hirsch A.M."/>
            <person name="Manyaka P."/>
            <person name="Maluk M."/>
            <person name="Lafos M."/>
            <person name="Crook M."/>
            <person name="Gross E."/>
            <person name="Simon M.F."/>
            <person name="Bueno dos Reis Junior F."/>
            <person name="Poole P.S."/>
            <person name="Venter S.N."/>
            <person name="James E.K."/>
        </authorList>
    </citation>
    <scope>NUCLEOTIDE SEQUENCE [LARGE SCALE GENOMIC DNA]</scope>
    <source>
        <strain evidence="2 3">GP25-8</strain>
    </source>
</reference>
<gene>
    <name evidence="2" type="ORF">C0Z19_15045</name>
</gene>
<dbReference type="InterPro" id="IPR042095">
    <property type="entry name" value="SUMF_sf"/>
</dbReference>
<dbReference type="PANTHER" id="PTHR23150">
    <property type="entry name" value="SULFATASE MODIFYING FACTOR 1, 2"/>
    <property type="match status" value="1"/>
</dbReference>
<evidence type="ECO:0000313" key="3">
    <source>
        <dbReference type="Proteomes" id="UP000235347"/>
    </source>
</evidence>
<dbReference type="AlphaFoldDB" id="A0A2N7W440"/>
<dbReference type="SUPFAM" id="SSF56436">
    <property type="entry name" value="C-type lectin-like"/>
    <property type="match status" value="1"/>
</dbReference>
<dbReference type="InterPro" id="IPR005532">
    <property type="entry name" value="SUMF_dom"/>
</dbReference>
<dbReference type="GO" id="GO:0120147">
    <property type="term" value="F:formylglycine-generating oxidase activity"/>
    <property type="evidence" value="ECO:0007669"/>
    <property type="project" value="TreeGrafter"/>
</dbReference>
<feature type="domain" description="Sulfatase-modifying factor enzyme-like" evidence="1">
    <location>
        <begin position="6"/>
        <end position="295"/>
    </location>
</feature>
<proteinExistence type="predicted"/>
<dbReference type="Gene3D" id="3.90.1580.10">
    <property type="entry name" value="paralog of FGE (formylglycine-generating enzyme)"/>
    <property type="match status" value="1"/>
</dbReference>
<dbReference type="InterPro" id="IPR016187">
    <property type="entry name" value="CTDL_fold"/>
</dbReference>
<keyword evidence="3" id="KW-1185">Reference proteome</keyword>
<dbReference type="InterPro" id="IPR051043">
    <property type="entry name" value="Sulfatase_Mod_Factor_Kinase"/>
</dbReference>
<evidence type="ECO:0000313" key="2">
    <source>
        <dbReference type="EMBL" id="PMS24162.1"/>
    </source>
</evidence>